<evidence type="ECO:0000256" key="1">
    <source>
        <dbReference type="SAM" id="MobiDB-lite"/>
    </source>
</evidence>
<evidence type="ECO:0000313" key="2">
    <source>
        <dbReference type="Ensembl" id="ENSTRUP00000075839.1"/>
    </source>
</evidence>
<feature type="region of interest" description="Disordered" evidence="1">
    <location>
        <begin position="1"/>
        <end position="22"/>
    </location>
</feature>
<reference evidence="2 3" key="1">
    <citation type="journal article" date="2011" name="Genome Biol. Evol.">
        <title>Integration of the genetic map and genome assembly of fugu facilitates insights into distinct features of genome evolution in teleosts and mammals.</title>
        <authorList>
            <person name="Kai W."/>
            <person name="Kikuchi K."/>
            <person name="Tohari S."/>
            <person name="Chew A.K."/>
            <person name="Tay A."/>
            <person name="Fujiwara A."/>
            <person name="Hosoya S."/>
            <person name="Suetake H."/>
            <person name="Naruse K."/>
            <person name="Brenner S."/>
            <person name="Suzuki Y."/>
            <person name="Venkatesh B."/>
        </authorList>
    </citation>
    <scope>NUCLEOTIDE SEQUENCE [LARGE SCALE GENOMIC DNA]</scope>
</reference>
<dbReference type="FunCoup" id="A0A674NRD0">
    <property type="interactions" value="1"/>
</dbReference>
<protein>
    <submittedName>
        <fullName evidence="2">Sperm-associated antigen 8-like</fullName>
    </submittedName>
</protein>
<dbReference type="AlphaFoldDB" id="A0A674NRD0"/>
<name>A0A674NRD0_TAKRU</name>
<dbReference type="Ensembl" id="ENSTRUT00000072562.1">
    <property type="protein sequence ID" value="ENSTRUP00000075839.1"/>
    <property type="gene ID" value="ENSTRUG00000031828.1"/>
</dbReference>
<evidence type="ECO:0000313" key="3">
    <source>
        <dbReference type="Proteomes" id="UP000005226"/>
    </source>
</evidence>
<sequence>MNRQSATVQMKTRNPVGDSERREKTNVHIMRHGHVDLIIDPGSKMEARTSYMAAYSPPKSPEVRLCGTRRERMVRCIAQELSEKIQHVQKEPVPSTEFCSTTQRDFSVPGFVQKVPELTVNRDYETDQAITFWSENSKWIQGVTAIQNPREPFKKSSMFSTPISQRLDEIDPQYNNLD</sequence>
<dbReference type="PANTHER" id="PTHR15510:SF5">
    <property type="entry name" value="SPERM-ASSOCIATED ANTIGEN 8"/>
    <property type="match status" value="1"/>
</dbReference>
<dbReference type="GO" id="GO:0045944">
    <property type="term" value="P:positive regulation of transcription by RNA polymerase II"/>
    <property type="evidence" value="ECO:0007669"/>
    <property type="project" value="TreeGrafter"/>
</dbReference>
<reference evidence="2" key="2">
    <citation type="submission" date="2025-08" db="UniProtKB">
        <authorList>
            <consortium name="Ensembl"/>
        </authorList>
    </citation>
    <scope>IDENTIFICATION</scope>
</reference>
<dbReference type="GeneTree" id="ENSGT00640000091617"/>
<feature type="compositionally biased region" description="Polar residues" evidence="1">
    <location>
        <begin position="1"/>
        <end position="12"/>
    </location>
</feature>
<dbReference type="GO" id="GO:0005737">
    <property type="term" value="C:cytoplasm"/>
    <property type="evidence" value="ECO:0007669"/>
    <property type="project" value="TreeGrafter"/>
</dbReference>
<dbReference type="GO" id="GO:0008017">
    <property type="term" value="F:microtubule binding"/>
    <property type="evidence" value="ECO:0007669"/>
    <property type="project" value="InterPro"/>
</dbReference>
<dbReference type="Proteomes" id="UP000005226">
    <property type="component" value="Chromosome 6"/>
</dbReference>
<dbReference type="Pfam" id="PF22584">
    <property type="entry name" value="CFAP143"/>
    <property type="match status" value="1"/>
</dbReference>
<reference evidence="2" key="3">
    <citation type="submission" date="2025-09" db="UniProtKB">
        <authorList>
            <consortium name="Ensembl"/>
        </authorList>
    </citation>
    <scope>IDENTIFICATION</scope>
</reference>
<keyword evidence="3" id="KW-1185">Reference proteome</keyword>
<dbReference type="OMA" id="EYCSTTQ"/>
<proteinExistence type="predicted"/>
<accession>A0A674NRD0</accession>
<organism evidence="2 3">
    <name type="scientific">Takifugu rubripes</name>
    <name type="common">Japanese pufferfish</name>
    <name type="synonym">Fugu rubripes</name>
    <dbReference type="NCBI Taxonomy" id="31033"/>
    <lineage>
        <taxon>Eukaryota</taxon>
        <taxon>Metazoa</taxon>
        <taxon>Chordata</taxon>
        <taxon>Craniata</taxon>
        <taxon>Vertebrata</taxon>
        <taxon>Euteleostomi</taxon>
        <taxon>Actinopterygii</taxon>
        <taxon>Neopterygii</taxon>
        <taxon>Teleostei</taxon>
        <taxon>Neoteleostei</taxon>
        <taxon>Acanthomorphata</taxon>
        <taxon>Eupercaria</taxon>
        <taxon>Tetraodontiformes</taxon>
        <taxon>Tetradontoidea</taxon>
        <taxon>Tetraodontidae</taxon>
        <taxon>Takifugu</taxon>
    </lineage>
</organism>
<dbReference type="PANTHER" id="PTHR15510">
    <property type="entry name" value="SPERM-ASSOCIATED ANTIGEN 8"/>
    <property type="match status" value="1"/>
</dbReference>
<dbReference type="GO" id="GO:0005634">
    <property type="term" value="C:nucleus"/>
    <property type="evidence" value="ECO:0007669"/>
    <property type="project" value="TreeGrafter"/>
</dbReference>
<dbReference type="InParanoid" id="A0A674NRD0"/>
<gene>
    <name evidence="2" type="primary">spag8</name>
</gene>
<dbReference type="OrthoDB" id="2120499at2759"/>
<dbReference type="InterPro" id="IPR026124">
    <property type="entry name" value="Sperm-assoc_Ag8"/>
</dbReference>